<keyword evidence="2" id="KW-1185">Reference proteome</keyword>
<comment type="caution">
    <text evidence="1">The sequence shown here is derived from an EMBL/GenBank/DDBJ whole genome shotgun (WGS) entry which is preliminary data.</text>
</comment>
<protein>
    <submittedName>
        <fullName evidence="1">Uncharacterized protein</fullName>
    </submittedName>
</protein>
<evidence type="ECO:0000313" key="1">
    <source>
        <dbReference type="EMBL" id="KAJ1941547.1"/>
    </source>
</evidence>
<reference evidence="1" key="1">
    <citation type="submission" date="2022-07" db="EMBL/GenBank/DDBJ databases">
        <title>Phylogenomic reconstructions and comparative analyses of Kickxellomycotina fungi.</title>
        <authorList>
            <person name="Reynolds N.K."/>
            <person name="Stajich J.E."/>
            <person name="Barry K."/>
            <person name="Grigoriev I.V."/>
            <person name="Crous P."/>
            <person name="Smith M.E."/>
        </authorList>
    </citation>
    <scope>NUCLEOTIDE SEQUENCE</scope>
    <source>
        <strain evidence="1">NRRL 5244</strain>
    </source>
</reference>
<dbReference type="EMBL" id="JANBPW010002230">
    <property type="protein sequence ID" value="KAJ1941547.1"/>
    <property type="molecule type" value="Genomic_DNA"/>
</dbReference>
<sequence length="112" mass="12948">MLPVFLDYVLNPLISEDQFLTEVYHFDVSGKERGAVFREMIMCENSRDDLMIRGFGKLTHSEKSTYAFENGGLMKDNAMLTNQDSIDYHRKFYNPNSITVPLVDSFSDSFED</sequence>
<gene>
    <name evidence="1" type="ORF">FBU59_003470</name>
</gene>
<accession>A0ACC1J8H7</accession>
<evidence type="ECO:0000313" key="2">
    <source>
        <dbReference type="Proteomes" id="UP001150603"/>
    </source>
</evidence>
<feature type="non-terminal residue" evidence="1">
    <location>
        <position position="112"/>
    </location>
</feature>
<organism evidence="1 2">
    <name type="scientific">Linderina macrospora</name>
    <dbReference type="NCBI Taxonomy" id="4868"/>
    <lineage>
        <taxon>Eukaryota</taxon>
        <taxon>Fungi</taxon>
        <taxon>Fungi incertae sedis</taxon>
        <taxon>Zoopagomycota</taxon>
        <taxon>Kickxellomycotina</taxon>
        <taxon>Kickxellomycetes</taxon>
        <taxon>Kickxellales</taxon>
        <taxon>Kickxellaceae</taxon>
        <taxon>Linderina</taxon>
    </lineage>
</organism>
<proteinExistence type="predicted"/>
<name>A0ACC1J8H7_9FUNG</name>
<dbReference type="Proteomes" id="UP001150603">
    <property type="component" value="Unassembled WGS sequence"/>
</dbReference>